<dbReference type="eggNOG" id="ENOG5032DHQ">
    <property type="taxonomic scope" value="Bacteria"/>
</dbReference>
<dbReference type="OrthoDB" id="8251663at2"/>
<dbReference type="EMBL" id="CP000301">
    <property type="protein sequence ID" value="ABD88204.1"/>
    <property type="molecule type" value="Genomic_DNA"/>
</dbReference>
<reference evidence="1" key="1">
    <citation type="submission" date="2006-03" db="EMBL/GenBank/DDBJ databases">
        <title>Complete sequence of Rhodopseudomonas palustris BisB18.</title>
        <authorList>
            <consortium name="US DOE Joint Genome Institute"/>
            <person name="Copeland A."/>
            <person name="Lucas S."/>
            <person name="Lapidus A."/>
            <person name="Barry K."/>
            <person name="Detter J.C."/>
            <person name="Glavina del Rio T."/>
            <person name="Hammon N."/>
            <person name="Israni S."/>
            <person name="Dalin E."/>
            <person name="Tice H."/>
            <person name="Pitluck S."/>
            <person name="Chain P."/>
            <person name="Malfatti S."/>
            <person name="Shin M."/>
            <person name="Vergez L."/>
            <person name="Schmutz J."/>
            <person name="Larimer F."/>
            <person name="Land M."/>
            <person name="Hauser L."/>
            <person name="Pelletier D.A."/>
            <person name="Kyrpides N."/>
            <person name="Anderson I."/>
            <person name="Oda Y."/>
            <person name="Harwood C.S."/>
            <person name="Richardson P."/>
        </authorList>
    </citation>
    <scope>NUCLEOTIDE SEQUENCE [LARGE SCALE GENOMIC DNA]</scope>
    <source>
        <strain evidence="1">BisB18</strain>
    </source>
</reference>
<name>Q214I2_RHOPB</name>
<gene>
    <name evidence="1" type="ordered locus">RPC_2654</name>
</gene>
<evidence type="ECO:0000313" key="1">
    <source>
        <dbReference type="EMBL" id="ABD88204.1"/>
    </source>
</evidence>
<sequence>MLVERGLHVMTVDVIGKAYDIAAFYLRRTGTIPDDAATHDALRETIVKMFERGDTHQLSLANRAIAKFEAAQRAPTPGAS</sequence>
<protein>
    <submittedName>
        <fullName evidence="1">Uncharacterized protein</fullName>
    </submittedName>
</protein>
<proteinExistence type="predicted"/>
<dbReference type="STRING" id="316056.RPC_2654"/>
<dbReference type="AlphaFoldDB" id="Q214I2"/>
<organism evidence="1">
    <name type="scientific">Rhodopseudomonas palustris (strain BisB18)</name>
    <dbReference type="NCBI Taxonomy" id="316056"/>
    <lineage>
        <taxon>Bacteria</taxon>
        <taxon>Pseudomonadati</taxon>
        <taxon>Pseudomonadota</taxon>
        <taxon>Alphaproteobacteria</taxon>
        <taxon>Hyphomicrobiales</taxon>
        <taxon>Nitrobacteraceae</taxon>
        <taxon>Rhodopseudomonas</taxon>
    </lineage>
</organism>
<accession>Q214I2</accession>
<dbReference type="HOGENOM" id="CLU_2615025_0_0_5"/>
<dbReference type="KEGG" id="rpc:RPC_2654"/>